<comment type="caution">
    <text evidence="8">The sequence shown here is derived from an EMBL/GenBank/DDBJ whole genome shotgun (WGS) entry which is preliminary data.</text>
</comment>
<reference evidence="7" key="2">
    <citation type="submission" date="2023-02" db="EMBL/GenBank/DDBJ databases">
        <title>A novel hydrolase synthesized by Rhodococcus erythropolis HQ is responsible for the detoxification of Zearalenone.</title>
        <authorList>
            <person name="Hu J."/>
            <person name="Xu J."/>
        </authorList>
    </citation>
    <scope>NUCLEOTIDE SEQUENCE</scope>
    <source>
        <strain evidence="7">HQ</strain>
    </source>
</reference>
<sequence>MPVPTLDVVTKAGPVNPERREPDNREPESRAAKKERTRQALLDTAMDLSADRGFAGISLREVAREAGIVPTAFYRHFASLEDVGVVLVEESMRMLRQMLRDARRNPSTKDAATSLGILVRQVHTHERQFRFLCRERYSGVSEVRRAIATEMRLFVSELTIDLSRIAGLESWSSDDLEMAADLIVSTMFSAVVELLDAGTAGYRDEAAVITRAEKQLRVIMLGMATWNPPRN</sequence>
<dbReference type="PANTHER" id="PTHR47752">
    <property type="entry name" value="HTH-TYPE TRANSCRIPTIONAL REPRESSOR FABR"/>
    <property type="match status" value="1"/>
</dbReference>
<gene>
    <name evidence="8" type="ORF">CHR55_29855</name>
    <name evidence="7" type="ORF">PXH69_24875</name>
</gene>
<keyword evidence="2 4" id="KW-0238">DNA-binding</keyword>
<dbReference type="Gene3D" id="1.10.357.10">
    <property type="entry name" value="Tetracycline Repressor, domain 2"/>
    <property type="match status" value="1"/>
</dbReference>
<keyword evidence="1" id="KW-0805">Transcription regulation</keyword>
<dbReference type="InterPro" id="IPR054129">
    <property type="entry name" value="DesT_TetR_C"/>
</dbReference>
<evidence type="ECO:0000256" key="5">
    <source>
        <dbReference type="SAM" id="MobiDB-lite"/>
    </source>
</evidence>
<dbReference type="InterPro" id="IPR050692">
    <property type="entry name" value="HTH_transcr_repressor_FabR"/>
</dbReference>
<dbReference type="Proteomes" id="UP000230886">
    <property type="component" value="Unassembled WGS sequence"/>
</dbReference>
<evidence type="ECO:0000313" key="7">
    <source>
        <dbReference type="EMBL" id="MDE8648204.1"/>
    </source>
</evidence>
<feature type="compositionally biased region" description="Basic and acidic residues" evidence="5">
    <location>
        <begin position="17"/>
        <end position="37"/>
    </location>
</feature>
<feature type="region of interest" description="Disordered" evidence="5">
    <location>
        <begin position="1"/>
        <end position="37"/>
    </location>
</feature>
<dbReference type="Pfam" id="PF00440">
    <property type="entry name" value="TetR_N"/>
    <property type="match status" value="1"/>
</dbReference>
<evidence type="ECO:0000313" key="9">
    <source>
        <dbReference type="Proteomes" id="UP000230886"/>
    </source>
</evidence>
<dbReference type="GeneID" id="57486242"/>
<dbReference type="EMBL" id="JARDXE010000017">
    <property type="protein sequence ID" value="MDE8648204.1"/>
    <property type="molecule type" value="Genomic_DNA"/>
</dbReference>
<evidence type="ECO:0000259" key="6">
    <source>
        <dbReference type="PROSITE" id="PS50977"/>
    </source>
</evidence>
<dbReference type="InterPro" id="IPR001647">
    <property type="entry name" value="HTH_TetR"/>
</dbReference>
<dbReference type="Pfam" id="PF21943">
    <property type="entry name" value="TetR_C_46"/>
    <property type="match status" value="1"/>
</dbReference>
<dbReference type="PANTHER" id="PTHR47752:SF1">
    <property type="entry name" value="HTH-TYPE TRANSCRIPTIONAL REPRESSOR FABR"/>
    <property type="match status" value="1"/>
</dbReference>
<dbReference type="EMBL" id="NOVD01000049">
    <property type="protein sequence ID" value="PCK23534.1"/>
    <property type="molecule type" value="Genomic_DNA"/>
</dbReference>
<accession>A0A069JB86</accession>
<proteinExistence type="predicted"/>
<dbReference type="SUPFAM" id="SSF46689">
    <property type="entry name" value="Homeodomain-like"/>
    <property type="match status" value="1"/>
</dbReference>
<evidence type="ECO:0000256" key="4">
    <source>
        <dbReference type="PROSITE-ProRule" id="PRU00335"/>
    </source>
</evidence>
<dbReference type="FunFam" id="1.10.10.60:FF:000034">
    <property type="entry name" value="HTH-type transcriptional repressor FabR"/>
    <property type="match status" value="1"/>
</dbReference>
<keyword evidence="3" id="KW-0804">Transcription</keyword>
<evidence type="ECO:0000313" key="8">
    <source>
        <dbReference type="EMBL" id="PCK23534.1"/>
    </source>
</evidence>
<evidence type="ECO:0000256" key="1">
    <source>
        <dbReference type="ARBA" id="ARBA00023015"/>
    </source>
</evidence>
<dbReference type="RefSeq" id="WP_003945327.1">
    <property type="nucleotide sequence ID" value="NZ_AP023172.1"/>
</dbReference>
<dbReference type="InterPro" id="IPR009057">
    <property type="entry name" value="Homeodomain-like_sf"/>
</dbReference>
<feature type="domain" description="HTH tetR-type" evidence="6">
    <location>
        <begin position="35"/>
        <end position="95"/>
    </location>
</feature>
<dbReference type="PROSITE" id="PS50977">
    <property type="entry name" value="HTH_TETR_2"/>
    <property type="match status" value="1"/>
</dbReference>
<dbReference type="GO" id="GO:0003677">
    <property type="term" value="F:DNA binding"/>
    <property type="evidence" value="ECO:0007669"/>
    <property type="project" value="UniProtKB-UniRule"/>
</dbReference>
<dbReference type="Gene3D" id="1.10.10.60">
    <property type="entry name" value="Homeodomain-like"/>
    <property type="match status" value="1"/>
</dbReference>
<organism evidence="8 9">
    <name type="scientific">Rhodococcus qingshengii</name>
    <dbReference type="NCBI Taxonomy" id="334542"/>
    <lineage>
        <taxon>Bacteria</taxon>
        <taxon>Bacillati</taxon>
        <taxon>Actinomycetota</taxon>
        <taxon>Actinomycetes</taxon>
        <taxon>Mycobacteriales</taxon>
        <taxon>Nocardiaceae</taxon>
        <taxon>Rhodococcus</taxon>
        <taxon>Rhodococcus erythropolis group</taxon>
    </lineage>
</organism>
<dbReference type="Proteomes" id="UP001217325">
    <property type="component" value="Unassembled WGS sequence"/>
</dbReference>
<reference evidence="8 9" key="1">
    <citation type="submission" date="2017-07" db="EMBL/GenBank/DDBJ databases">
        <title>Draft sequence of Rhodococcus enclensis 23b-28.</title>
        <authorList>
            <person name="Besaury L."/>
            <person name="Sancelme M."/>
            <person name="Amato P."/>
            <person name="Lallement A."/>
            <person name="Delort A.-M."/>
        </authorList>
    </citation>
    <scope>NUCLEOTIDE SEQUENCE [LARGE SCALE GENOMIC DNA]</scope>
    <source>
        <strain evidence="8 9">23b-28</strain>
    </source>
</reference>
<dbReference type="AlphaFoldDB" id="A0A069JB86"/>
<protein>
    <submittedName>
        <fullName evidence="8">TetR family transcriptional regulator</fullName>
    </submittedName>
</protein>
<feature type="DNA-binding region" description="H-T-H motif" evidence="4">
    <location>
        <begin position="58"/>
        <end position="77"/>
    </location>
</feature>
<evidence type="ECO:0000256" key="2">
    <source>
        <dbReference type="ARBA" id="ARBA00023125"/>
    </source>
</evidence>
<accession>A0A1C4ENZ5</accession>
<evidence type="ECO:0000256" key="3">
    <source>
        <dbReference type="ARBA" id="ARBA00023163"/>
    </source>
</evidence>
<name>A0A069JB86_RHOSG</name>
<dbReference type="PRINTS" id="PR00455">
    <property type="entry name" value="HTHTETR"/>
</dbReference>